<dbReference type="Proteomes" id="UP000323166">
    <property type="component" value="Unassembled WGS sequence"/>
</dbReference>
<sequence length="148" mass="15568">MARKGILIFSVLLFCILLVSSAQAGELSESGGESSVFSAIGPEALQWLADGTCSITSNMNGTIKISGKTTAYSNVDVISLTLYLQKKVGSNWVSQGSWSFEDYGTNIITGNKVLAVPSGEYRAYALHSVIESGSKESGSSTSKAVSVR</sequence>
<gene>
    <name evidence="2" type="ORF">LX24_02977</name>
</gene>
<name>A0A5S4ZPH7_9FIRM</name>
<protein>
    <submittedName>
        <fullName evidence="2">Uncharacterized protein</fullName>
    </submittedName>
</protein>
<dbReference type="RefSeq" id="WP_166512882.1">
    <property type="nucleotide sequence ID" value="NZ_VNHM01000040.1"/>
</dbReference>
<proteinExistence type="predicted"/>
<organism evidence="2 3">
    <name type="scientific">Desulfallas thermosapovorans DSM 6562</name>
    <dbReference type="NCBI Taxonomy" id="1121431"/>
    <lineage>
        <taxon>Bacteria</taxon>
        <taxon>Bacillati</taxon>
        <taxon>Bacillota</taxon>
        <taxon>Clostridia</taxon>
        <taxon>Eubacteriales</taxon>
        <taxon>Desulfallaceae</taxon>
        <taxon>Desulfallas</taxon>
    </lineage>
</organism>
<evidence type="ECO:0000256" key="1">
    <source>
        <dbReference type="SAM" id="SignalP"/>
    </source>
</evidence>
<dbReference type="AlphaFoldDB" id="A0A5S4ZPH7"/>
<feature type="signal peptide" evidence="1">
    <location>
        <begin position="1"/>
        <end position="24"/>
    </location>
</feature>
<feature type="chain" id="PRO_5024294114" evidence="1">
    <location>
        <begin position="25"/>
        <end position="148"/>
    </location>
</feature>
<keyword evidence="3" id="KW-1185">Reference proteome</keyword>
<keyword evidence="1" id="KW-0732">Signal</keyword>
<evidence type="ECO:0000313" key="3">
    <source>
        <dbReference type="Proteomes" id="UP000323166"/>
    </source>
</evidence>
<reference evidence="2 3" key="1">
    <citation type="submission" date="2019-07" db="EMBL/GenBank/DDBJ databases">
        <title>Genomic Encyclopedia of Type Strains, Phase I: the one thousand microbial genomes (KMG-I) project.</title>
        <authorList>
            <person name="Kyrpides N."/>
        </authorList>
    </citation>
    <scope>NUCLEOTIDE SEQUENCE [LARGE SCALE GENOMIC DNA]</scope>
    <source>
        <strain evidence="2 3">DSM 6562</strain>
    </source>
</reference>
<dbReference type="EMBL" id="VNHM01000040">
    <property type="protein sequence ID" value="TYO90927.1"/>
    <property type="molecule type" value="Genomic_DNA"/>
</dbReference>
<evidence type="ECO:0000313" key="2">
    <source>
        <dbReference type="EMBL" id="TYO90927.1"/>
    </source>
</evidence>
<accession>A0A5S4ZPH7</accession>
<comment type="caution">
    <text evidence="2">The sequence shown here is derived from an EMBL/GenBank/DDBJ whole genome shotgun (WGS) entry which is preliminary data.</text>
</comment>